<name>F9DWM6_9BACL</name>
<dbReference type="Gene3D" id="3.30.360.10">
    <property type="entry name" value="Dihydrodipicolinate Reductase, domain 2"/>
    <property type="match status" value="1"/>
</dbReference>
<evidence type="ECO:0000313" key="11">
    <source>
        <dbReference type="Proteomes" id="UP000005316"/>
    </source>
</evidence>
<dbReference type="GO" id="GO:0051287">
    <property type="term" value="F:NAD binding"/>
    <property type="evidence" value="ECO:0007669"/>
    <property type="project" value="InterPro"/>
</dbReference>
<dbReference type="Pfam" id="PF01118">
    <property type="entry name" value="Semialdhyde_dh"/>
    <property type="match status" value="1"/>
</dbReference>
<dbReference type="HOGENOM" id="CLU_006384_0_1_9"/>
<dbReference type="PANTHER" id="PTHR32338">
    <property type="entry name" value="N-ACETYL-GAMMA-GLUTAMYL-PHOSPHATE REDUCTASE, CHLOROPLASTIC-RELATED-RELATED"/>
    <property type="match status" value="1"/>
</dbReference>
<comment type="similarity">
    <text evidence="7">Belongs to the NAGSA dehydrogenase family. Type 1 subfamily.</text>
</comment>
<dbReference type="InterPro" id="IPR000706">
    <property type="entry name" value="AGPR_type-1"/>
</dbReference>
<dbReference type="STRING" id="759851.SAMN04244570_2951"/>
<reference evidence="10 11" key="1">
    <citation type="submission" date="2011-04" db="EMBL/GenBank/DDBJ databases">
        <authorList>
            <person name="Muzny D."/>
            <person name="Qin X."/>
            <person name="Deng J."/>
            <person name="Jiang H."/>
            <person name="Liu Y."/>
            <person name="Qu J."/>
            <person name="Song X.-Z."/>
            <person name="Zhang L."/>
            <person name="Thornton R."/>
            <person name="Coyle M."/>
            <person name="Francisco L."/>
            <person name="Jackson L."/>
            <person name="Javaid M."/>
            <person name="Korchina V."/>
            <person name="Kovar C."/>
            <person name="Mata R."/>
            <person name="Mathew T."/>
            <person name="Ngo R."/>
            <person name="Nguyen L."/>
            <person name="Nguyen N."/>
            <person name="Okwuonu G."/>
            <person name="Ongeri F."/>
            <person name="Pham C."/>
            <person name="Simmons D."/>
            <person name="Wilczek-Boney K."/>
            <person name="Hale W."/>
            <person name="Jakkamsetti A."/>
            <person name="Pham P."/>
            <person name="Ruth R."/>
            <person name="San Lucas F."/>
            <person name="Warren J."/>
            <person name="Zhang J."/>
            <person name="Zhao Z."/>
            <person name="Zhou C."/>
            <person name="Zhu D."/>
            <person name="Lee S."/>
            <person name="Bess C."/>
            <person name="Blankenburg K."/>
            <person name="Forbes L."/>
            <person name="Fu Q."/>
            <person name="Gubbala S."/>
            <person name="Hirani K."/>
            <person name="Jayaseelan J.C."/>
            <person name="Lara F."/>
            <person name="Munidasa M."/>
            <person name="Palculict T."/>
            <person name="Patil S."/>
            <person name="Pu L.-L."/>
            <person name="Saada N."/>
            <person name="Tang L."/>
            <person name="Weissenberger G."/>
            <person name="Zhu Y."/>
            <person name="Hemphill L."/>
            <person name="Shang Y."/>
            <person name="Youmans B."/>
            <person name="Ayvaz T."/>
            <person name="Ross M."/>
            <person name="Santibanez J."/>
            <person name="Aqrawi P."/>
            <person name="Gross S."/>
            <person name="Joshi V."/>
            <person name="Fowler G."/>
            <person name="Nazareth L."/>
            <person name="Reid J."/>
            <person name="Worley K."/>
            <person name="Petrosino J."/>
            <person name="Highlander S."/>
            <person name="Gibbs R."/>
        </authorList>
    </citation>
    <scope>NUCLEOTIDE SEQUENCE [LARGE SCALE GENOMIC DNA]</scope>
    <source>
        <strain evidence="10 11">2681</strain>
    </source>
</reference>
<dbReference type="GO" id="GO:0006526">
    <property type="term" value="P:L-arginine biosynthetic process"/>
    <property type="evidence" value="ECO:0007669"/>
    <property type="project" value="UniProtKB-UniRule"/>
</dbReference>
<dbReference type="PROSITE" id="PS01224">
    <property type="entry name" value="ARGC"/>
    <property type="match status" value="1"/>
</dbReference>
<evidence type="ECO:0000256" key="7">
    <source>
        <dbReference type="HAMAP-Rule" id="MF_00150"/>
    </source>
</evidence>
<dbReference type="SMART" id="SM00859">
    <property type="entry name" value="Semialdhyde_dh"/>
    <property type="match status" value="1"/>
</dbReference>
<evidence type="ECO:0000259" key="9">
    <source>
        <dbReference type="SMART" id="SM00859"/>
    </source>
</evidence>
<dbReference type="Pfam" id="PF22698">
    <property type="entry name" value="Semialdhyde_dhC_1"/>
    <property type="match status" value="1"/>
</dbReference>
<dbReference type="Proteomes" id="UP000005316">
    <property type="component" value="Unassembled WGS sequence"/>
</dbReference>
<comment type="caution">
    <text evidence="10">The sequence shown here is derived from an EMBL/GenBank/DDBJ whole genome shotgun (WGS) entry which is preliminary data.</text>
</comment>
<dbReference type="PANTHER" id="PTHR32338:SF10">
    <property type="entry name" value="N-ACETYL-GAMMA-GLUTAMYL-PHOSPHATE REDUCTASE, CHLOROPLASTIC-RELATED"/>
    <property type="match status" value="1"/>
</dbReference>
<evidence type="ECO:0000256" key="8">
    <source>
        <dbReference type="PROSITE-ProRule" id="PRU10010"/>
    </source>
</evidence>
<gene>
    <name evidence="7 10" type="primary">argC</name>
    <name evidence="10" type="ORF">HMPREF9372_3207</name>
</gene>
<evidence type="ECO:0000256" key="2">
    <source>
        <dbReference type="ARBA" id="ARBA00022571"/>
    </source>
</evidence>
<comment type="function">
    <text evidence="7">Catalyzes the NADPH-dependent reduction of N-acetyl-5-glutamyl phosphate to yield N-acetyl-L-glutamate 5-semialdehyde.</text>
</comment>
<protein>
    <recommendedName>
        <fullName evidence="7">N-acetyl-gamma-glutamyl-phosphate reductase</fullName>
        <shortName evidence="7">AGPR</shortName>
        <ecNumber evidence="7">1.2.1.38</ecNumber>
    </recommendedName>
    <alternativeName>
        <fullName evidence="7">N-acetyl-glutamate semialdehyde dehydrogenase</fullName>
        <shortName evidence="7">NAGSA dehydrogenase</shortName>
    </alternativeName>
</protein>
<dbReference type="SUPFAM" id="SSF55347">
    <property type="entry name" value="Glyceraldehyde-3-phosphate dehydrogenase-like, C-terminal domain"/>
    <property type="match status" value="1"/>
</dbReference>
<dbReference type="InterPro" id="IPR000534">
    <property type="entry name" value="Semialdehyde_DH_NAD-bd"/>
</dbReference>
<accession>F9DWM6</accession>
<keyword evidence="5 7" id="KW-0560">Oxidoreductase</keyword>
<evidence type="ECO:0000256" key="5">
    <source>
        <dbReference type="ARBA" id="ARBA00023002"/>
    </source>
</evidence>
<comment type="pathway">
    <text evidence="1 7">Amino-acid biosynthesis; L-arginine biosynthesis; N(2)-acetyl-L-ornithine from L-glutamate: step 3/4.</text>
</comment>
<feature type="domain" description="Semialdehyde dehydrogenase NAD-binding" evidence="9">
    <location>
        <begin position="9"/>
        <end position="147"/>
    </location>
</feature>
<dbReference type="InterPro" id="IPR036291">
    <property type="entry name" value="NAD(P)-bd_dom_sf"/>
</dbReference>
<organism evidence="10 11">
    <name type="scientific">Sporosarcina newyorkensis 2681</name>
    <dbReference type="NCBI Taxonomy" id="1027292"/>
    <lineage>
        <taxon>Bacteria</taxon>
        <taxon>Bacillati</taxon>
        <taxon>Bacillota</taxon>
        <taxon>Bacilli</taxon>
        <taxon>Bacillales</taxon>
        <taxon>Caryophanaceae</taxon>
        <taxon>Sporosarcina</taxon>
    </lineage>
</organism>
<evidence type="ECO:0000256" key="4">
    <source>
        <dbReference type="ARBA" id="ARBA00022857"/>
    </source>
</evidence>
<dbReference type="AlphaFoldDB" id="F9DWM6"/>
<dbReference type="GO" id="GO:0070401">
    <property type="term" value="F:NADP+ binding"/>
    <property type="evidence" value="ECO:0007669"/>
    <property type="project" value="InterPro"/>
</dbReference>
<dbReference type="CDD" id="cd17895">
    <property type="entry name" value="AGPR_1_N"/>
    <property type="match status" value="1"/>
</dbReference>
<proteinExistence type="inferred from homology"/>
<dbReference type="InterPro" id="IPR058924">
    <property type="entry name" value="AGPR_dimerisation_dom"/>
</dbReference>
<dbReference type="GO" id="GO:0003942">
    <property type="term" value="F:N-acetyl-gamma-glutamyl-phosphate reductase activity"/>
    <property type="evidence" value="ECO:0007669"/>
    <property type="project" value="UniProtKB-UniRule"/>
</dbReference>
<dbReference type="eggNOG" id="COG0002">
    <property type="taxonomic scope" value="Bacteria"/>
</dbReference>
<feature type="active site" evidence="7 8">
    <location>
        <position position="155"/>
    </location>
</feature>
<dbReference type="EC" id="1.2.1.38" evidence="7"/>
<evidence type="ECO:0000313" key="10">
    <source>
        <dbReference type="EMBL" id="EGQ21847.1"/>
    </source>
</evidence>
<dbReference type="HAMAP" id="MF_00150">
    <property type="entry name" value="ArgC_type1"/>
    <property type="match status" value="1"/>
</dbReference>
<dbReference type="InterPro" id="IPR050085">
    <property type="entry name" value="AGPR"/>
</dbReference>
<dbReference type="FunFam" id="3.30.360.10:FF:000014">
    <property type="entry name" value="N-acetyl-gamma-glutamyl-phosphate reductase"/>
    <property type="match status" value="1"/>
</dbReference>
<dbReference type="GO" id="GO:0005737">
    <property type="term" value="C:cytoplasm"/>
    <property type="evidence" value="ECO:0007669"/>
    <property type="project" value="UniProtKB-SubCell"/>
</dbReference>
<keyword evidence="2 7" id="KW-0055">Arginine biosynthesis</keyword>
<sequence>MNNEVMTLKVGIIGASGYGGLELIRLLHNHPEIEQIDLFTSSEVGTVFSEKYPHLVTIHDQPMQAIEQEHIRQLDTVFFSTPAGVTTSLLPPLVGVGPKLIDLAGDFRLKDPSLYEEWYQKDAPEMKFLEKSVYGLPEWNKEQIKEAEFIANPGCYPTAVLLSLLPLLKNELIDGSQLVIDAKSGVSGAGNKPSAVTHFSETNENFSIYKLHQHQHIPEIEQAMNLFANQPEPITFTTHLVPMTRGIMATSYAKVNKQVTEKQLLDCLRETYKESPFVRVLTDIQKIGTKQVYGSNYCDIHVKVDPRTNRATIVAVIDNLVKGASGQAIQNMNILYGLDETTGIDNIPLFI</sequence>
<keyword evidence="7" id="KW-0963">Cytoplasm</keyword>
<dbReference type="Gene3D" id="3.40.50.720">
    <property type="entry name" value="NAD(P)-binding Rossmann-like Domain"/>
    <property type="match status" value="1"/>
</dbReference>
<evidence type="ECO:0000256" key="1">
    <source>
        <dbReference type="ARBA" id="ARBA00004862"/>
    </source>
</evidence>
<dbReference type="CDD" id="cd23934">
    <property type="entry name" value="AGPR_1_C"/>
    <property type="match status" value="1"/>
</dbReference>
<comment type="subcellular location">
    <subcellularLocation>
        <location evidence="7">Cytoplasm</location>
    </subcellularLocation>
</comment>
<keyword evidence="3 7" id="KW-0028">Amino-acid biosynthesis</keyword>
<dbReference type="InterPro" id="IPR023013">
    <property type="entry name" value="AGPR_AS"/>
</dbReference>
<evidence type="ECO:0000256" key="3">
    <source>
        <dbReference type="ARBA" id="ARBA00022605"/>
    </source>
</evidence>
<keyword evidence="4 7" id="KW-0521">NADP</keyword>
<dbReference type="UniPathway" id="UPA00068">
    <property type="reaction ID" value="UER00108"/>
</dbReference>
<dbReference type="NCBIfam" id="TIGR01850">
    <property type="entry name" value="argC"/>
    <property type="match status" value="1"/>
</dbReference>
<dbReference type="SUPFAM" id="SSF51735">
    <property type="entry name" value="NAD(P)-binding Rossmann-fold domains"/>
    <property type="match status" value="1"/>
</dbReference>
<comment type="catalytic activity">
    <reaction evidence="6 7">
        <text>N-acetyl-L-glutamate 5-semialdehyde + phosphate + NADP(+) = N-acetyl-L-glutamyl 5-phosphate + NADPH + H(+)</text>
        <dbReference type="Rhea" id="RHEA:21588"/>
        <dbReference type="ChEBI" id="CHEBI:15378"/>
        <dbReference type="ChEBI" id="CHEBI:29123"/>
        <dbReference type="ChEBI" id="CHEBI:43474"/>
        <dbReference type="ChEBI" id="CHEBI:57783"/>
        <dbReference type="ChEBI" id="CHEBI:57936"/>
        <dbReference type="ChEBI" id="CHEBI:58349"/>
        <dbReference type="EC" id="1.2.1.38"/>
    </reaction>
</comment>
<evidence type="ECO:0000256" key="6">
    <source>
        <dbReference type="ARBA" id="ARBA00050557"/>
    </source>
</evidence>
<dbReference type="EMBL" id="AFPZ01000099">
    <property type="protein sequence ID" value="EGQ21847.1"/>
    <property type="molecule type" value="Genomic_DNA"/>
</dbReference>